<dbReference type="Gene3D" id="3.40.50.720">
    <property type="entry name" value="NAD(P)-binding Rossmann-like Domain"/>
    <property type="match status" value="1"/>
</dbReference>
<sequence length="413" mass="46611">MSPPQGKVAFVTGANGITGNAIVEHLIRQPKTEWSKIVITSRRKPAQLLWQDPRLRFIPLDLLNHVDEIIDAIRPLCADVTHAFFASYVHDADFAKLAAYNVPLFTNFLTAIDAAAGNSLQRICLHTGGKYYGAHLGPLEVPLHEGMQRRSATLPVLILLDSRKLVTPADTHIAGNGMSEALTLAVYMLCCREMGQVPLFPGNKFFYNCIDDVSYAPGIADMSIWAATSEHTKNEAFIHSNGDVFMWKYFWPKLGRYFGIDIPEQDEWNALGESERMEHNFHMRDWAKDKKQVWERVVAKHGGNPEAFDWGTWDFFDWALGKAWCTVSSPSKARKFGWTRFDDTYESYVETFHSFENAGVLPHSSNWEGLQEQEKPAKLPNPRDLAIARLGKGKSTHPVVQNGVENHLLKETV</sequence>
<dbReference type="PANTHER" id="PTHR32487:SF0">
    <property type="entry name" value="3-OXO-DELTA(4,5)-STEROID 5-BETA-REDUCTASE"/>
    <property type="match status" value="1"/>
</dbReference>
<dbReference type="KEGG" id="ela:UCREL1_6918"/>
<evidence type="ECO:0000313" key="3">
    <source>
        <dbReference type="Proteomes" id="UP000012174"/>
    </source>
</evidence>
<reference evidence="3" key="1">
    <citation type="journal article" date="2013" name="Genome Announc.">
        <title>Draft genome sequence of the grapevine dieback fungus Eutypa lata UCR-EL1.</title>
        <authorList>
            <person name="Blanco-Ulate B."/>
            <person name="Rolshausen P.E."/>
            <person name="Cantu D."/>
        </authorList>
    </citation>
    <scope>NUCLEOTIDE SEQUENCE [LARGE SCALE GENOMIC DNA]</scope>
    <source>
        <strain evidence="3">UCR-EL1</strain>
    </source>
</reference>
<dbReference type="Pfam" id="PF22917">
    <property type="entry name" value="PRISE"/>
    <property type="match status" value="1"/>
</dbReference>
<dbReference type="Proteomes" id="UP000012174">
    <property type="component" value="Unassembled WGS sequence"/>
</dbReference>
<dbReference type="InterPro" id="IPR036291">
    <property type="entry name" value="NAD(P)-bd_dom_sf"/>
</dbReference>
<evidence type="ECO:0000313" key="2">
    <source>
        <dbReference type="EMBL" id="EMR66110.1"/>
    </source>
</evidence>
<dbReference type="EMBL" id="KB706704">
    <property type="protein sequence ID" value="EMR66110.1"/>
    <property type="molecule type" value="Genomic_DNA"/>
</dbReference>
<gene>
    <name evidence="2" type="ORF">UCREL1_6918</name>
</gene>
<dbReference type="PANTHER" id="PTHR32487">
    <property type="entry name" value="3-OXO-DELTA(4,5)-STEROID 5-BETA-REDUCTASE"/>
    <property type="match status" value="1"/>
</dbReference>
<keyword evidence="3" id="KW-1185">Reference proteome</keyword>
<dbReference type="CDD" id="cd08948">
    <property type="entry name" value="5beta-POR_like_SDR_a"/>
    <property type="match status" value="1"/>
</dbReference>
<name>M7THE0_EUTLA</name>
<dbReference type="OrthoDB" id="1731983at2759"/>
<dbReference type="InterPro" id="IPR055222">
    <property type="entry name" value="PRISE-like_Rossmann-fold"/>
</dbReference>
<feature type="domain" description="PRISE-like Rossmann-fold" evidence="1">
    <location>
        <begin position="9"/>
        <end position="145"/>
    </location>
</feature>
<dbReference type="eggNOG" id="ENOG502QSRH">
    <property type="taxonomic scope" value="Eukaryota"/>
</dbReference>
<dbReference type="AlphaFoldDB" id="M7THE0"/>
<dbReference type="SUPFAM" id="SSF51735">
    <property type="entry name" value="NAD(P)-binding Rossmann-fold domains"/>
    <property type="match status" value="1"/>
</dbReference>
<accession>M7THE0</accession>
<organism evidence="2 3">
    <name type="scientific">Eutypa lata (strain UCR-EL1)</name>
    <name type="common">Grapevine dieback disease fungus</name>
    <name type="synonym">Eutypa armeniacae</name>
    <dbReference type="NCBI Taxonomy" id="1287681"/>
    <lineage>
        <taxon>Eukaryota</taxon>
        <taxon>Fungi</taxon>
        <taxon>Dikarya</taxon>
        <taxon>Ascomycota</taxon>
        <taxon>Pezizomycotina</taxon>
        <taxon>Sordariomycetes</taxon>
        <taxon>Xylariomycetidae</taxon>
        <taxon>Xylariales</taxon>
        <taxon>Diatrypaceae</taxon>
        <taxon>Eutypa</taxon>
    </lineage>
</organism>
<protein>
    <submittedName>
        <fullName evidence="2">Putative nucleoside-diphosphate-sugar epimerase protein</fullName>
    </submittedName>
</protein>
<dbReference type="OMA" id="TWIETYR"/>
<proteinExistence type="predicted"/>
<dbReference type="HOGENOM" id="CLU_030125_1_0_1"/>
<evidence type="ECO:0000259" key="1">
    <source>
        <dbReference type="Pfam" id="PF22917"/>
    </source>
</evidence>